<dbReference type="SUPFAM" id="SSF53187">
    <property type="entry name" value="Zn-dependent exopeptidases"/>
    <property type="match status" value="1"/>
</dbReference>
<evidence type="ECO:0000256" key="3">
    <source>
        <dbReference type="ARBA" id="ARBA00022670"/>
    </source>
</evidence>
<evidence type="ECO:0000256" key="1">
    <source>
        <dbReference type="ARBA" id="ARBA00009528"/>
    </source>
</evidence>
<reference evidence="8 9" key="1">
    <citation type="journal article" date="2011" name="Front. Microbiol.">
        <title>Genomic signatures of strain selection and enhancement in Bacillus atrophaeus var. globigii, a historical biowarfare simulant.</title>
        <authorList>
            <person name="Gibbons H.S."/>
            <person name="Broomall S.M."/>
            <person name="McNew L.A."/>
            <person name="Daligault H."/>
            <person name="Chapman C."/>
            <person name="Bruce D."/>
            <person name="Karavis M."/>
            <person name="Krepps M."/>
            <person name="McGregor P.A."/>
            <person name="Hong C."/>
            <person name="Park K.H."/>
            <person name="Akmal A."/>
            <person name="Feldman A."/>
            <person name="Lin J.S."/>
            <person name="Chang W.E."/>
            <person name="Higgs B.W."/>
            <person name="Demirev P."/>
            <person name="Lindquist J."/>
            <person name="Liem A."/>
            <person name="Fochler E."/>
            <person name="Read T.D."/>
            <person name="Tapia R."/>
            <person name="Johnson S."/>
            <person name="Bishop-Lilly K.A."/>
            <person name="Detter C."/>
            <person name="Han C."/>
            <person name="Sozhamannan S."/>
            <person name="Rosenzweig C.N."/>
            <person name="Skowronski E.W."/>
        </authorList>
    </citation>
    <scope>NUCLEOTIDE SEQUENCE [LARGE SCALE GENOMIC DNA]</scope>
    <source>
        <strain evidence="8 9">TPS4-2</strain>
    </source>
</reference>
<gene>
    <name evidence="8" type="ORF">CWI73_07010</name>
</gene>
<protein>
    <submittedName>
        <fullName evidence="8">Peptidase M17</fullName>
    </submittedName>
</protein>
<comment type="similarity">
    <text evidence="1">Belongs to the peptidase M17 family.</text>
</comment>
<dbReference type="RefSeq" id="WP_126752127.1">
    <property type="nucleotide sequence ID" value="NZ_JBHUMT010000001.1"/>
</dbReference>
<evidence type="ECO:0000313" key="8">
    <source>
        <dbReference type="EMBL" id="RUO64440.1"/>
    </source>
</evidence>
<feature type="domain" description="Cytosol aminopeptidase" evidence="7">
    <location>
        <begin position="361"/>
        <end position="368"/>
    </location>
</feature>
<dbReference type="InterPro" id="IPR008283">
    <property type="entry name" value="Peptidase_M17_N"/>
</dbReference>
<comment type="caution">
    <text evidence="8">The sequence shown here is derived from an EMBL/GenBank/DDBJ whole genome shotgun (WGS) entry which is preliminary data.</text>
</comment>
<dbReference type="Pfam" id="PF00883">
    <property type="entry name" value="Peptidase_M17"/>
    <property type="match status" value="1"/>
</dbReference>
<dbReference type="GO" id="GO:0006508">
    <property type="term" value="P:proteolysis"/>
    <property type="evidence" value="ECO:0007669"/>
    <property type="project" value="UniProtKB-KW"/>
</dbReference>
<feature type="signal peptide" evidence="6">
    <location>
        <begin position="1"/>
        <end position="22"/>
    </location>
</feature>
<evidence type="ECO:0000256" key="4">
    <source>
        <dbReference type="ARBA" id="ARBA00022801"/>
    </source>
</evidence>
<keyword evidence="5" id="KW-0464">Manganese</keyword>
<dbReference type="Pfam" id="PF02789">
    <property type="entry name" value="Peptidase_M17_N"/>
    <property type="match status" value="1"/>
</dbReference>
<sequence length="511" mass="53876">MSLKQVMSALAVSSVLSLPALASDYLDTSTSFSDENKHTKTRVIFVPEGTAVELPEWSGSDASAVSRAAEIEEFKGEASQLTTVIAPEGTKANHLLLAGVGNPTELSRFEAEKLGASIAAVLKPELENVVFDTRLISNPGIAAELSAHIAHGMDLRNYRFDRYQSEPKERPQAAYHWLVKSPDMAEKKYQASRAIAEGVFVARDITALPGSDGYPEAIVKLAQEAMKDLNIELTIVTPEQVDEMGMGLLKSVSQGSQHGSYLLAAHYKGSNADPIALVGKGNTFDTGGYNLKTSSSSILRMQTDKAGAGAVIGAVMALAAQEAPVNVVAVAPLSHNLISGSATLPGDVVRAGDGTLVEIANTDAEGRLILGDGNWYANDKFKPRAIANIATLTGSKVGALGTGYAALFASEDDLRTAIIEAGNVTGEKVWELPLEGYDGIIDSPLADIRNIGSPGTQAGAAFLKHFAGDTPWIHIDMAADAMVSSDTGIHPAGPTGFGVRLLTEWVHQLEN</sequence>
<dbReference type="AlphaFoldDB" id="A0A432YS35"/>
<dbReference type="PROSITE" id="PS00631">
    <property type="entry name" value="CYTOSOL_AP"/>
    <property type="match status" value="1"/>
</dbReference>
<dbReference type="Proteomes" id="UP000288361">
    <property type="component" value="Unassembled WGS sequence"/>
</dbReference>
<evidence type="ECO:0000256" key="6">
    <source>
        <dbReference type="SAM" id="SignalP"/>
    </source>
</evidence>
<name>A0A432YS35_9GAMM</name>
<dbReference type="PANTHER" id="PTHR11963:SF23">
    <property type="entry name" value="CYTOSOL AMINOPEPTIDASE"/>
    <property type="match status" value="1"/>
</dbReference>
<dbReference type="GO" id="GO:0005737">
    <property type="term" value="C:cytoplasm"/>
    <property type="evidence" value="ECO:0007669"/>
    <property type="project" value="InterPro"/>
</dbReference>
<dbReference type="GO" id="GO:0070006">
    <property type="term" value="F:metalloaminopeptidase activity"/>
    <property type="evidence" value="ECO:0007669"/>
    <property type="project" value="InterPro"/>
</dbReference>
<keyword evidence="4" id="KW-0378">Hydrolase</keyword>
<dbReference type="InterPro" id="IPR000819">
    <property type="entry name" value="Peptidase_M17_C"/>
</dbReference>
<accession>A0A432YS35</accession>
<dbReference type="GO" id="GO:0030145">
    <property type="term" value="F:manganese ion binding"/>
    <property type="evidence" value="ECO:0007669"/>
    <property type="project" value="InterPro"/>
</dbReference>
<feature type="chain" id="PRO_5019478625" evidence="6">
    <location>
        <begin position="23"/>
        <end position="511"/>
    </location>
</feature>
<evidence type="ECO:0000313" key="9">
    <source>
        <dbReference type="Proteomes" id="UP000288361"/>
    </source>
</evidence>
<dbReference type="Gene3D" id="3.40.630.10">
    <property type="entry name" value="Zn peptidases"/>
    <property type="match status" value="1"/>
</dbReference>
<dbReference type="PRINTS" id="PR00481">
    <property type="entry name" value="LAMNOPPTDASE"/>
</dbReference>
<keyword evidence="3" id="KW-0645">Protease</keyword>
<dbReference type="InterPro" id="IPR011356">
    <property type="entry name" value="Leucine_aapep/pepB"/>
</dbReference>
<evidence type="ECO:0000256" key="2">
    <source>
        <dbReference type="ARBA" id="ARBA00022438"/>
    </source>
</evidence>
<dbReference type="PANTHER" id="PTHR11963">
    <property type="entry name" value="LEUCINE AMINOPEPTIDASE-RELATED"/>
    <property type="match status" value="1"/>
</dbReference>
<proteinExistence type="inferred from homology"/>
<dbReference type="Gene3D" id="3.40.220.10">
    <property type="entry name" value="Leucine Aminopeptidase, subunit E, domain 1"/>
    <property type="match status" value="1"/>
</dbReference>
<dbReference type="CDD" id="cd00433">
    <property type="entry name" value="Peptidase_M17"/>
    <property type="match status" value="1"/>
</dbReference>
<dbReference type="SUPFAM" id="SSF52949">
    <property type="entry name" value="Macro domain-like"/>
    <property type="match status" value="1"/>
</dbReference>
<dbReference type="EMBL" id="PIQA01000004">
    <property type="protein sequence ID" value="RUO64440.1"/>
    <property type="molecule type" value="Genomic_DNA"/>
</dbReference>
<organism evidence="8 9">
    <name type="scientific">Idiomarina piscisalsi</name>
    <dbReference type="NCBI Taxonomy" id="1096243"/>
    <lineage>
        <taxon>Bacteria</taxon>
        <taxon>Pseudomonadati</taxon>
        <taxon>Pseudomonadota</taxon>
        <taxon>Gammaproteobacteria</taxon>
        <taxon>Alteromonadales</taxon>
        <taxon>Idiomarinaceae</taxon>
        <taxon>Idiomarina</taxon>
    </lineage>
</organism>
<dbReference type="InterPro" id="IPR043472">
    <property type="entry name" value="Macro_dom-like"/>
</dbReference>
<evidence type="ECO:0000256" key="5">
    <source>
        <dbReference type="ARBA" id="ARBA00023211"/>
    </source>
</evidence>
<keyword evidence="2" id="KW-0031">Aminopeptidase</keyword>
<evidence type="ECO:0000259" key="7">
    <source>
        <dbReference type="PROSITE" id="PS00631"/>
    </source>
</evidence>
<keyword evidence="6" id="KW-0732">Signal</keyword>